<comment type="caution">
    <text evidence="1">The sequence shown here is derived from an EMBL/GenBank/DDBJ whole genome shotgun (WGS) entry which is preliminary data.</text>
</comment>
<reference evidence="1" key="2">
    <citation type="submission" date="2022-01" db="EMBL/GenBank/DDBJ databases">
        <authorList>
            <person name="Yamashiro T."/>
            <person name="Shiraishi A."/>
            <person name="Satake H."/>
            <person name="Nakayama K."/>
        </authorList>
    </citation>
    <scope>NUCLEOTIDE SEQUENCE</scope>
</reference>
<protein>
    <submittedName>
        <fullName evidence="1">Uncharacterized protein</fullName>
    </submittedName>
</protein>
<organism evidence="1 2">
    <name type="scientific">Tanacetum coccineum</name>
    <dbReference type="NCBI Taxonomy" id="301880"/>
    <lineage>
        <taxon>Eukaryota</taxon>
        <taxon>Viridiplantae</taxon>
        <taxon>Streptophyta</taxon>
        <taxon>Embryophyta</taxon>
        <taxon>Tracheophyta</taxon>
        <taxon>Spermatophyta</taxon>
        <taxon>Magnoliopsida</taxon>
        <taxon>eudicotyledons</taxon>
        <taxon>Gunneridae</taxon>
        <taxon>Pentapetalae</taxon>
        <taxon>asterids</taxon>
        <taxon>campanulids</taxon>
        <taxon>Asterales</taxon>
        <taxon>Asteraceae</taxon>
        <taxon>Asteroideae</taxon>
        <taxon>Anthemideae</taxon>
        <taxon>Anthemidinae</taxon>
        <taxon>Tanacetum</taxon>
    </lineage>
</organism>
<dbReference type="Proteomes" id="UP001151760">
    <property type="component" value="Unassembled WGS sequence"/>
</dbReference>
<sequence>MECLVTRLDMVLELREFMAMVVVHGGESGVDMVGLKGCLDHWIQGSSSLLPPLQTDFKECVCDIGIVYENI</sequence>
<evidence type="ECO:0000313" key="2">
    <source>
        <dbReference type="Proteomes" id="UP001151760"/>
    </source>
</evidence>
<gene>
    <name evidence="1" type="ORF">Tco_0875372</name>
</gene>
<proteinExistence type="predicted"/>
<keyword evidence="2" id="KW-1185">Reference proteome</keyword>
<accession>A0ABQ5BS69</accession>
<name>A0ABQ5BS69_9ASTR</name>
<evidence type="ECO:0000313" key="1">
    <source>
        <dbReference type="EMBL" id="GJT16666.1"/>
    </source>
</evidence>
<dbReference type="EMBL" id="BQNB010013493">
    <property type="protein sequence ID" value="GJT16666.1"/>
    <property type="molecule type" value="Genomic_DNA"/>
</dbReference>
<reference evidence="1" key="1">
    <citation type="journal article" date="2022" name="Int. J. Mol. Sci.">
        <title>Draft Genome of Tanacetum Coccineum: Genomic Comparison of Closely Related Tanacetum-Family Plants.</title>
        <authorList>
            <person name="Yamashiro T."/>
            <person name="Shiraishi A."/>
            <person name="Nakayama K."/>
            <person name="Satake H."/>
        </authorList>
    </citation>
    <scope>NUCLEOTIDE SEQUENCE</scope>
</reference>